<dbReference type="EMBL" id="BAABHC010000014">
    <property type="protein sequence ID" value="GAA4434642.1"/>
    <property type="molecule type" value="Genomic_DNA"/>
</dbReference>
<dbReference type="RefSeq" id="WP_345159611.1">
    <property type="nucleotide sequence ID" value="NZ_BAABHC010000014.1"/>
</dbReference>
<keyword evidence="2" id="KW-1185">Reference proteome</keyword>
<reference evidence="2" key="1">
    <citation type="journal article" date="2019" name="Int. J. Syst. Evol. Microbiol.">
        <title>The Global Catalogue of Microorganisms (GCM) 10K type strain sequencing project: providing services to taxonomists for standard genome sequencing and annotation.</title>
        <authorList>
            <consortium name="The Broad Institute Genomics Platform"/>
            <consortium name="The Broad Institute Genome Sequencing Center for Infectious Disease"/>
            <person name="Wu L."/>
            <person name="Ma J."/>
        </authorList>
    </citation>
    <scope>NUCLEOTIDE SEQUENCE [LARGE SCALE GENOMIC DNA]</scope>
    <source>
        <strain evidence="2">JCM 17926</strain>
    </source>
</reference>
<accession>A0ABP8LRL0</accession>
<comment type="caution">
    <text evidence="1">The sequence shown here is derived from an EMBL/GenBank/DDBJ whole genome shotgun (WGS) entry which is preliminary data.</text>
</comment>
<dbReference type="Proteomes" id="UP001500552">
    <property type="component" value="Unassembled WGS sequence"/>
</dbReference>
<evidence type="ECO:0000313" key="1">
    <source>
        <dbReference type="EMBL" id="GAA4434642.1"/>
    </source>
</evidence>
<protein>
    <submittedName>
        <fullName evidence="1">Uncharacterized protein</fullName>
    </submittedName>
</protein>
<organism evidence="1 2">
    <name type="scientific">Pontibacter saemangeumensis</name>
    <dbReference type="NCBI Taxonomy" id="1084525"/>
    <lineage>
        <taxon>Bacteria</taxon>
        <taxon>Pseudomonadati</taxon>
        <taxon>Bacteroidota</taxon>
        <taxon>Cytophagia</taxon>
        <taxon>Cytophagales</taxon>
        <taxon>Hymenobacteraceae</taxon>
        <taxon>Pontibacter</taxon>
    </lineage>
</organism>
<proteinExistence type="predicted"/>
<sequence length="653" mass="74105">MELYIEGQRTDLSPDQVFAVTVQSNDITKPDTVQSSYSNTLTLPFTEANHAALGHAAEPTSQHHAPYRKLEALVLADGVEVVAHPKAYLEQAGEGYELQLFSGALDFLARLGDKSIRDLDLSRYNHLWDFQGVKEGARYYRDYTYGYIYDAIDNGKPFSPGNLWAEDRHPSVFVRAVFEQMLSEAGVSYTGIEDVLWDRLILPFSNDKPVHNQAWRDARAIDSDTRSGLPLAPVPVDYGIIEASFVFEVDFISESQPSFIALSLKQGGLELQRRELAVTTTGRQELKATFEILPCYELAGLEIVSHLTNLFPSGSSGTSTYTSRRLTVNYKEDAFYKTEWDVALNLPDIKQKDFFKAVRALFDLMPSFDPYSNTMTLTAFNRLQENIPMALDWSGKLVYVDSRKPAVQYRFGDFAQKSWWRYKADERGGNGDAYLAVDDHQLEPEKDVLTLPFAASEDVDGFLRIPLFSQIEDKPDFSKETDSIDIRNRKGFEDTDLVLVKNATADPLVREGWATYERIEGRPYSINGWVLRDQQAYHYKREKVEPRIAVLSEEHSQLVVRMSRAYAVQVVGKSSSFLPISFTELLPTRYTALQGVLTRCKGITPYFLLTPQDVAGYDPGTPIWLAQYQDYFYLNQISEYTGKAPTACQLWRL</sequence>
<name>A0ABP8LRL0_9BACT</name>
<evidence type="ECO:0000313" key="2">
    <source>
        <dbReference type="Proteomes" id="UP001500552"/>
    </source>
</evidence>
<gene>
    <name evidence="1" type="ORF">GCM10023188_25800</name>
</gene>